<comment type="caution">
    <text evidence="1">The sequence shown here is derived from an EMBL/GenBank/DDBJ whole genome shotgun (WGS) entry which is preliminary data.</text>
</comment>
<accession>A0AAW9MVW2</accession>
<evidence type="ECO:0000313" key="1">
    <source>
        <dbReference type="EMBL" id="MEB3430180.1"/>
    </source>
</evidence>
<keyword evidence="2" id="KW-1185">Reference proteome</keyword>
<dbReference type="EMBL" id="JAYKOT010000003">
    <property type="protein sequence ID" value="MEB3430180.1"/>
    <property type="molecule type" value="Genomic_DNA"/>
</dbReference>
<evidence type="ECO:0000313" key="2">
    <source>
        <dbReference type="Proteomes" id="UP001357733"/>
    </source>
</evidence>
<name>A0AAW9MVW2_9FIRM</name>
<dbReference type="InterPro" id="IPR003828">
    <property type="entry name" value="QueH"/>
</dbReference>
<dbReference type="AlphaFoldDB" id="A0AAW9MVW2"/>
<dbReference type="Proteomes" id="UP001357733">
    <property type="component" value="Unassembled WGS sequence"/>
</dbReference>
<dbReference type="Pfam" id="PF02677">
    <property type="entry name" value="QueH"/>
    <property type="match status" value="1"/>
</dbReference>
<reference evidence="1 2" key="1">
    <citation type="submission" date="2024-01" db="EMBL/GenBank/DDBJ databases">
        <title>Complete genome sequence of Citroniella saccharovorans strain M6.X9, isolated from human fecal sample.</title>
        <authorList>
            <person name="Cheng G."/>
            <person name="Westerholm M."/>
            <person name="Schnurer A."/>
        </authorList>
    </citation>
    <scope>NUCLEOTIDE SEQUENCE [LARGE SCALE GENOMIC DNA]</scope>
    <source>
        <strain evidence="1 2">DSM 29873</strain>
    </source>
</reference>
<dbReference type="RefSeq" id="WP_324620517.1">
    <property type="nucleotide sequence ID" value="NZ_JAYKOT010000003.1"/>
</dbReference>
<sequence length="34" mass="4137">MSIDLSKKYDLYRQDYCGCIYSLRDKEDETSRKI</sequence>
<proteinExistence type="predicted"/>
<protein>
    <submittedName>
        <fullName evidence="1">Epoxyqueuosine reductase QueH</fullName>
    </submittedName>
</protein>
<organism evidence="1 2">
    <name type="scientific">Citroniella saccharovorans</name>
    <dbReference type="NCBI Taxonomy" id="2053367"/>
    <lineage>
        <taxon>Bacteria</taxon>
        <taxon>Bacillati</taxon>
        <taxon>Bacillota</taxon>
        <taxon>Tissierellia</taxon>
        <taxon>Tissierellales</taxon>
        <taxon>Peptoniphilaceae</taxon>
        <taxon>Citroniella</taxon>
    </lineage>
</organism>
<gene>
    <name evidence="1" type="ORF">VLK81_09310</name>
</gene>